<accession>A0A372KLD8</accession>
<name>A0A372KLD8_9STRE</name>
<evidence type="ECO:0000313" key="9">
    <source>
        <dbReference type="Proteomes" id="UP000246115"/>
    </source>
</evidence>
<evidence type="ECO:0000313" key="11">
    <source>
        <dbReference type="Proteomes" id="UP000264056"/>
    </source>
</evidence>
<dbReference type="KEGG" id="schj:DDV21_011445"/>
<dbReference type="Pfam" id="PF00370">
    <property type="entry name" value="FGGY_N"/>
    <property type="match status" value="1"/>
</dbReference>
<dbReference type="Pfam" id="PF02782">
    <property type="entry name" value="FGGY_C"/>
    <property type="match status" value="1"/>
</dbReference>
<evidence type="ECO:0000313" key="7">
    <source>
        <dbReference type="EMBL" id="RFU51055.1"/>
    </source>
</evidence>
<proteinExistence type="inferred from homology"/>
<dbReference type="RefSeq" id="WP_116878282.1">
    <property type="nucleotide sequence ID" value="NZ_CP031733.1"/>
</dbReference>
<dbReference type="EMBL" id="CP031733">
    <property type="protein sequence ID" value="AXQ79630.1"/>
    <property type="molecule type" value="Genomic_DNA"/>
</dbReference>
<dbReference type="GO" id="GO:0005975">
    <property type="term" value="P:carbohydrate metabolic process"/>
    <property type="evidence" value="ECO:0007669"/>
    <property type="project" value="InterPro"/>
</dbReference>
<evidence type="ECO:0008006" key="12">
    <source>
        <dbReference type="Google" id="ProtNLM"/>
    </source>
</evidence>
<evidence type="ECO:0000313" key="6">
    <source>
        <dbReference type="EMBL" id="AXQ79630.1"/>
    </source>
</evidence>
<evidence type="ECO:0000256" key="3">
    <source>
        <dbReference type="ARBA" id="ARBA00022777"/>
    </source>
</evidence>
<keyword evidence="3" id="KW-0418">Kinase</keyword>
<evidence type="ECO:0000256" key="1">
    <source>
        <dbReference type="ARBA" id="ARBA00009156"/>
    </source>
</evidence>
<accession>A0A346NF35</accession>
<dbReference type="Proteomes" id="UP000246115">
    <property type="component" value="Chromosome"/>
</dbReference>
<reference evidence="6" key="4">
    <citation type="journal article" date="2019" name="Int. J. Syst. Evol. Microbiol.">
        <title>Streptococcus chenjunshii sp. nov. isolated from feces of Tibetan antelopes.</title>
        <authorList>
            <person name="Tian Z."/>
            <person name="Lu S."/>
            <person name="Jin D."/>
            <person name="Yang J."/>
            <person name="Pu J."/>
            <person name="Lai X.H."/>
            <person name="Bai X.N."/>
            <person name="Wu X.M."/>
            <person name="Li J."/>
            <person name="Wang S."/>
            <person name="Xu J."/>
        </authorList>
    </citation>
    <scope>NUCLEOTIDE SEQUENCE</scope>
    <source>
        <strain evidence="6">Z15</strain>
    </source>
</reference>
<organism evidence="8 10">
    <name type="scientific">Streptococcus chenjunshii</name>
    <dbReference type="NCBI Taxonomy" id="2173853"/>
    <lineage>
        <taxon>Bacteria</taxon>
        <taxon>Bacillati</taxon>
        <taxon>Bacillota</taxon>
        <taxon>Bacilli</taxon>
        <taxon>Lactobacillales</taxon>
        <taxon>Streptococcaceae</taxon>
        <taxon>Streptococcus</taxon>
    </lineage>
</organism>
<reference evidence="7 11" key="1">
    <citation type="submission" date="2018-08" db="EMBL/GenBank/DDBJ databases">
        <title>Draft genome of Streptococcus sp .nov. Z2.</title>
        <authorList>
            <person name="Tian Z."/>
        </authorList>
    </citation>
    <scope>NUCLEOTIDE SEQUENCE [LARGE SCALE GENOMIC DNA]</scope>
    <source>
        <strain evidence="7 11">Z2</strain>
    </source>
</reference>
<keyword evidence="2" id="KW-0808">Transferase</keyword>
<dbReference type="PANTHER" id="PTHR43095">
    <property type="entry name" value="SUGAR KINASE"/>
    <property type="match status" value="1"/>
</dbReference>
<dbReference type="InterPro" id="IPR043129">
    <property type="entry name" value="ATPase_NBD"/>
</dbReference>
<comment type="similarity">
    <text evidence="1">Belongs to the FGGY kinase family.</text>
</comment>
<dbReference type="Proteomes" id="UP000262901">
    <property type="component" value="Unassembled WGS sequence"/>
</dbReference>
<protein>
    <recommendedName>
        <fullName evidence="12">Xylulose kinase</fullName>
    </recommendedName>
</protein>
<dbReference type="Gene3D" id="3.30.420.40">
    <property type="match status" value="2"/>
</dbReference>
<dbReference type="AlphaFoldDB" id="A0A372KLD8"/>
<evidence type="ECO:0000256" key="2">
    <source>
        <dbReference type="ARBA" id="ARBA00022679"/>
    </source>
</evidence>
<dbReference type="InterPro" id="IPR018485">
    <property type="entry name" value="FGGY_C"/>
</dbReference>
<dbReference type="GO" id="GO:0016301">
    <property type="term" value="F:kinase activity"/>
    <property type="evidence" value="ECO:0007669"/>
    <property type="project" value="UniProtKB-KW"/>
</dbReference>
<dbReference type="OrthoDB" id="9805576at2"/>
<dbReference type="InterPro" id="IPR000577">
    <property type="entry name" value="Carb_kinase_FGGY"/>
</dbReference>
<evidence type="ECO:0000259" key="4">
    <source>
        <dbReference type="Pfam" id="PF00370"/>
    </source>
</evidence>
<dbReference type="EMBL" id="QVQY01000011">
    <property type="protein sequence ID" value="RFU51055.1"/>
    <property type="molecule type" value="Genomic_DNA"/>
</dbReference>
<dbReference type="SUPFAM" id="SSF53067">
    <property type="entry name" value="Actin-like ATPase domain"/>
    <property type="match status" value="2"/>
</dbReference>
<evidence type="ECO:0000313" key="8">
    <source>
        <dbReference type="EMBL" id="RFU53099.1"/>
    </source>
</evidence>
<sequence>MTVKLVLGLDIGTSSVKFLVSDSSLNTVYANSIAYDLVYPSEGYVEMDPKVWKKIILDELEKIFNSDFADNIKVICTTAQMHSTVFLDSDGDTFRNAILWNDRRTINQIPEIRDVLINTLGMTKNANIISTGSPLANLIWLKKYKTEEYKKIAKMCMVKDYINYILTGEAVTDYCDASTSCLMDLATKKWSDKIIKHYGFPNRIFPEIKNSDKRVSFLGASLKKRFHLHNDVAVVVGTGDNAATMAFINEFSKSNLTISLGTSGVVLSEIKNLSNVGKNILFGSENGLKIISQTSLSTCGEIIEWWKNEITRNNEYLRLSDISEKDIVSNKVIFIPYFAGEKYILKNRNILGSFQELDLTASSKKMGLSIFEGIAFALKLLYEEQNIPLAGSINVVGGGARNDLWLLILANVFNRVINTFNLNVMSVHGSIIIGYKYLQTPVSSDYLTMIPLKPQSKYVSYYQKKYKKFKKYVHLINCSNG</sequence>
<dbReference type="PANTHER" id="PTHR43095:SF5">
    <property type="entry name" value="XYLULOSE KINASE"/>
    <property type="match status" value="1"/>
</dbReference>
<dbReference type="Proteomes" id="UP000264056">
    <property type="component" value="Unassembled WGS sequence"/>
</dbReference>
<dbReference type="InterPro" id="IPR018484">
    <property type="entry name" value="FGGY_N"/>
</dbReference>
<keyword evidence="11" id="KW-1185">Reference proteome</keyword>
<evidence type="ECO:0000313" key="10">
    <source>
        <dbReference type="Proteomes" id="UP000262901"/>
    </source>
</evidence>
<dbReference type="InterPro" id="IPR050406">
    <property type="entry name" value="FGGY_Carb_Kinase"/>
</dbReference>
<feature type="domain" description="Carbohydrate kinase FGGY C-terminal" evidence="5">
    <location>
        <begin position="257"/>
        <end position="434"/>
    </location>
</feature>
<reference evidence="9" key="3">
    <citation type="submission" date="2018-08" db="EMBL/GenBank/DDBJ databases">
        <title>Streptococcus chenjunshii sp. nov., isolated from stools sample of the Tibetan antelope in the Qinghai-Tibet plateau, China.</title>
        <authorList>
            <person name="Tian Z."/>
        </authorList>
    </citation>
    <scope>NUCLEOTIDE SEQUENCE [LARGE SCALE GENOMIC DNA]</scope>
    <source>
        <strain evidence="9">Z15</strain>
    </source>
</reference>
<dbReference type="EMBL" id="QVQZ01000012">
    <property type="protein sequence ID" value="RFU53099.1"/>
    <property type="molecule type" value="Genomic_DNA"/>
</dbReference>
<feature type="domain" description="Carbohydrate kinase FGGY N-terminal" evidence="4">
    <location>
        <begin position="6"/>
        <end position="244"/>
    </location>
</feature>
<reference evidence="8 10" key="2">
    <citation type="submission" date="2018-08" db="EMBL/GenBank/DDBJ databases">
        <title>Draft genome of Streptococcus sp. nov. Z1.</title>
        <authorList>
            <person name="Tian Z."/>
        </authorList>
    </citation>
    <scope>NUCLEOTIDE SEQUENCE [LARGE SCALE GENOMIC DNA]</scope>
    <source>
        <strain evidence="8">Z1</strain>
        <strain evidence="10">Z1(2018)</strain>
    </source>
</reference>
<evidence type="ECO:0000259" key="5">
    <source>
        <dbReference type="Pfam" id="PF02782"/>
    </source>
</evidence>
<dbReference type="PIRSF" id="PIRSF000538">
    <property type="entry name" value="GlpK"/>
    <property type="match status" value="1"/>
</dbReference>
<gene>
    <name evidence="6" type="ORF">DDV21_011445</name>
    <name evidence="7" type="ORF">DDV22_05605</name>
    <name evidence="8" type="ORF">DDV23_06400</name>
</gene>